<comment type="catalytic activity">
    <reaction evidence="1">
        <text>Hydrolysis of terminal, non-reducing alpha-D-galactose residues in alpha-D-galactosides, including galactose oligosaccharides, galactomannans and galactolipids.</text>
        <dbReference type="EC" id="3.2.1.22"/>
    </reaction>
</comment>
<dbReference type="InterPro" id="IPR013785">
    <property type="entry name" value="Aldolase_TIM"/>
</dbReference>
<dbReference type="InterPro" id="IPR000111">
    <property type="entry name" value="Glyco_hydro_27/36_CS"/>
</dbReference>
<dbReference type="EMBL" id="JABEND010000004">
    <property type="protein sequence ID" value="NNG35953.1"/>
    <property type="molecule type" value="Genomic_DNA"/>
</dbReference>
<evidence type="ECO:0000256" key="4">
    <source>
        <dbReference type="ARBA" id="ARBA00023295"/>
    </source>
</evidence>
<dbReference type="Pfam" id="PF16875">
    <property type="entry name" value="Glyco_hydro_36N"/>
    <property type="match status" value="1"/>
</dbReference>
<dbReference type="InterPro" id="IPR031704">
    <property type="entry name" value="Glyco_hydro_36_N"/>
</dbReference>
<dbReference type="PROSITE" id="PS00512">
    <property type="entry name" value="ALPHA_GALACTOSIDASE"/>
    <property type="match status" value="1"/>
</dbReference>
<comment type="caution">
    <text evidence="7">The sequence shown here is derived from an EMBL/GenBank/DDBJ whole genome shotgun (WGS) entry which is preliminary data.</text>
</comment>
<evidence type="ECO:0000256" key="2">
    <source>
        <dbReference type="ARBA" id="ARBA00012755"/>
    </source>
</evidence>
<dbReference type="Pfam" id="PF16874">
    <property type="entry name" value="Glyco_hydro_36C"/>
    <property type="match status" value="1"/>
</dbReference>
<evidence type="ECO:0000313" key="8">
    <source>
        <dbReference type="Proteomes" id="UP000562984"/>
    </source>
</evidence>
<reference evidence="7 8" key="1">
    <citation type="submission" date="2020-05" db="EMBL/GenBank/DDBJ databases">
        <title>Nakamurella sp. DB0629 isolated from air conditioner.</title>
        <authorList>
            <person name="Kim D.H."/>
            <person name="Kim D.-U."/>
        </authorList>
    </citation>
    <scope>NUCLEOTIDE SEQUENCE [LARGE SCALE GENOMIC DNA]</scope>
    <source>
        <strain evidence="7 8">DB0629</strain>
    </source>
</reference>
<dbReference type="Gene3D" id="2.60.40.1180">
    <property type="entry name" value="Golgi alpha-mannosidase II"/>
    <property type="match status" value="1"/>
</dbReference>
<dbReference type="InterPro" id="IPR050985">
    <property type="entry name" value="Alpha-glycosidase_related"/>
</dbReference>
<dbReference type="GO" id="GO:0016052">
    <property type="term" value="P:carbohydrate catabolic process"/>
    <property type="evidence" value="ECO:0007669"/>
    <property type="project" value="InterPro"/>
</dbReference>
<dbReference type="Proteomes" id="UP000562984">
    <property type="component" value="Unassembled WGS sequence"/>
</dbReference>
<dbReference type="FunFam" id="3.20.20.70:FF:000118">
    <property type="entry name" value="Alpha-galactosidase"/>
    <property type="match status" value="1"/>
</dbReference>
<dbReference type="CDD" id="cd14791">
    <property type="entry name" value="GH36"/>
    <property type="match status" value="1"/>
</dbReference>
<dbReference type="Pfam" id="PF02065">
    <property type="entry name" value="Melibiase"/>
    <property type="match status" value="1"/>
</dbReference>
<dbReference type="InterPro" id="IPR013780">
    <property type="entry name" value="Glyco_hydro_b"/>
</dbReference>
<dbReference type="InterPro" id="IPR031705">
    <property type="entry name" value="Glyco_hydro_36_C"/>
</dbReference>
<dbReference type="EC" id="3.2.1.22" evidence="2"/>
<accession>A0A849A8T9</accession>
<evidence type="ECO:0000259" key="5">
    <source>
        <dbReference type="Pfam" id="PF16874"/>
    </source>
</evidence>
<dbReference type="GO" id="GO:0004557">
    <property type="term" value="F:alpha-galactosidase activity"/>
    <property type="evidence" value="ECO:0007669"/>
    <property type="project" value="UniProtKB-EC"/>
</dbReference>
<dbReference type="PRINTS" id="PR00743">
    <property type="entry name" value="GLHYDRLASE36"/>
</dbReference>
<organism evidence="7 8">
    <name type="scientific">Nakamurella aerolata</name>
    <dbReference type="NCBI Taxonomy" id="1656892"/>
    <lineage>
        <taxon>Bacteria</taxon>
        <taxon>Bacillati</taxon>
        <taxon>Actinomycetota</taxon>
        <taxon>Actinomycetes</taxon>
        <taxon>Nakamurellales</taxon>
        <taxon>Nakamurellaceae</taxon>
        <taxon>Nakamurella</taxon>
    </lineage>
</organism>
<gene>
    <name evidence="7" type="ORF">HKD39_09555</name>
</gene>
<feature type="domain" description="Glycosyl hydrolase family 36 N-terminal" evidence="6">
    <location>
        <begin position="11"/>
        <end position="164"/>
    </location>
</feature>
<keyword evidence="3" id="KW-0378">Hydrolase</keyword>
<feature type="domain" description="Glycosyl hydrolase family 36 C-terminal" evidence="5">
    <location>
        <begin position="525"/>
        <end position="608"/>
    </location>
</feature>
<name>A0A849A8T9_9ACTN</name>
<dbReference type="AlphaFoldDB" id="A0A849A8T9"/>
<dbReference type="PANTHER" id="PTHR43053:SF3">
    <property type="entry name" value="ALPHA-GALACTOSIDASE C-RELATED"/>
    <property type="match status" value="1"/>
</dbReference>
<sequence length="622" mass="68220">MLQTEAITAGDGTLTIDAVDPVAGLALRTEVQTLTGGALRARHTLRNTGSDHYLLQGLEVSVPLADDHIELLDFTGRHLRERIPQRHRIADGLWDRQSRLGRPGLDSTTMLVAGTPGFDFGSGSVIAAVVATSGNSSHAVQRGPWQPAQLSAGELLQPGEIDLAPDESYTTPWVVIAARTDGLDGLADALHQWQRSLPAHTEHQPVTLNVWEAVYFDHDLAQLLRLAELAAQVGVERYVLDDGWFHLRRNDSAGLGDWWVDPTVWPDGLTPLIEKVHQLGMQFGLWFEPEMVNPDSDLFTEHPDWILQTGDRTPVPERQQQVVDLTNPAAWQHIRDSIDKVLTDNAVDYVKWDHNRPLLDAGSNTRAGAPAAHRQAEAFAALLADLRARHPQVAWESCASGGGRIDLAVIEQVQRFWTSDMTDALARQQIQRWTSQLIAPEYLGAHVSAPVSHQTRRQLGLPMRAAVAMFGAFGVEWNITKASEAELAELAEWIALYKTWRPLLHTGRVVRFTPAEDQNVQLNGVIAADRRSALLAVVQLDESMSNRGTSLKVPGLDPQARYQLSWLGGLTQQAVGGEAPHADPAGPTGGVPVTGAVLATVGFWMPRRLPQTAQLIEIQQLS</sequence>
<evidence type="ECO:0000313" key="7">
    <source>
        <dbReference type="EMBL" id="NNG35953.1"/>
    </source>
</evidence>
<evidence type="ECO:0000256" key="1">
    <source>
        <dbReference type="ARBA" id="ARBA00001255"/>
    </source>
</evidence>
<dbReference type="Gene3D" id="2.70.98.60">
    <property type="entry name" value="alpha-galactosidase from lactobacil brevis"/>
    <property type="match status" value="1"/>
</dbReference>
<dbReference type="Gene3D" id="3.20.20.70">
    <property type="entry name" value="Aldolase class I"/>
    <property type="match status" value="1"/>
</dbReference>
<dbReference type="SUPFAM" id="SSF51445">
    <property type="entry name" value="(Trans)glycosidases"/>
    <property type="match status" value="1"/>
</dbReference>
<keyword evidence="8" id="KW-1185">Reference proteome</keyword>
<protein>
    <recommendedName>
        <fullName evidence="2">alpha-galactosidase</fullName>
        <ecNumber evidence="2">3.2.1.22</ecNumber>
    </recommendedName>
</protein>
<dbReference type="InterPro" id="IPR002252">
    <property type="entry name" value="Glyco_hydro_36"/>
</dbReference>
<evidence type="ECO:0000259" key="6">
    <source>
        <dbReference type="Pfam" id="PF16875"/>
    </source>
</evidence>
<evidence type="ECO:0000256" key="3">
    <source>
        <dbReference type="ARBA" id="ARBA00022801"/>
    </source>
</evidence>
<proteinExistence type="predicted"/>
<dbReference type="InterPro" id="IPR038417">
    <property type="entry name" value="Alpga-gal_N_sf"/>
</dbReference>
<dbReference type="InterPro" id="IPR017853">
    <property type="entry name" value="GH"/>
</dbReference>
<dbReference type="PANTHER" id="PTHR43053">
    <property type="entry name" value="GLYCOSIDASE FAMILY 31"/>
    <property type="match status" value="1"/>
</dbReference>
<keyword evidence="4" id="KW-0326">Glycosidase</keyword>